<dbReference type="STRING" id="490189.SAMN02927903_02044"/>
<evidence type="ECO:0000313" key="2">
    <source>
        <dbReference type="EMBL" id="SCY69909.1"/>
    </source>
</evidence>
<keyword evidence="1" id="KW-1133">Transmembrane helix</keyword>
<name>A0A1G5I2J1_9FLAO</name>
<evidence type="ECO:0000313" key="3">
    <source>
        <dbReference type="Proteomes" id="UP000199354"/>
    </source>
</evidence>
<dbReference type="AlphaFoldDB" id="A0A1G5I2J1"/>
<dbReference type="Pfam" id="PF08570">
    <property type="entry name" value="DUF1761"/>
    <property type="match status" value="1"/>
</dbReference>
<evidence type="ECO:0008006" key="4">
    <source>
        <dbReference type="Google" id="ProtNLM"/>
    </source>
</evidence>
<sequence length="69" mass="7774">MSINFLAILVAALSTLPVGFIWYNPKVFGNLWMRESGMTEDKAKSGNMLKISAPPLCLPFSLPLRYNLW</sequence>
<keyword evidence="3" id="KW-1185">Reference proteome</keyword>
<keyword evidence="1" id="KW-0472">Membrane</keyword>
<keyword evidence="1" id="KW-0812">Transmembrane</keyword>
<proteinExistence type="predicted"/>
<gene>
    <name evidence="2" type="ORF">SAMN02927903_02044</name>
</gene>
<dbReference type="InterPro" id="IPR013879">
    <property type="entry name" value="DUF1761"/>
</dbReference>
<feature type="transmembrane region" description="Helical" evidence="1">
    <location>
        <begin position="6"/>
        <end position="24"/>
    </location>
</feature>
<organism evidence="2 3">
    <name type="scientific">Flavobacterium caeni</name>
    <dbReference type="NCBI Taxonomy" id="490189"/>
    <lineage>
        <taxon>Bacteria</taxon>
        <taxon>Pseudomonadati</taxon>
        <taxon>Bacteroidota</taxon>
        <taxon>Flavobacteriia</taxon>
        <taxon>Flavobacteriales</taxon>
        <taxon>Flavobacteriaceae</taxon>
        <taxon>Flavobacterium</taxon>
    </lineage>
</organism>
<evidence type="ECO:0000256" key="1">
    <source>
        <dbReference type="SAM" id="Phobius"/>
    </source>
</evidence>
<reference evidence="2 3" key="1">
    <citation type="submission" date="2016-10" db="EMBL/GenBank/DDBJ databases">
        <authorList>
            <person name="de Groot N.N."/>
        </authorList>
    </citation>
    <scope>NUCLEOTIDE SEQUENCE [LARGE SCALE GENOMIC DNA]</scope>
    <source>
        <strain evidence="2 3">CGMCC 1.7031</strain>
    </source>
</reference>
<accession>A0A1G5I2J1</accession>
<dbReference type="EMBL" id="FMVF01000009">
    <property type="protein sequence ID" value="SCY69909.1"/>
    <property type="molecule type" value="Genomic_DNA"/>
</dbReference>
<protein>
    <recommendedName>
        <fullName evidence="4">DUF1761 domain-containing protein</fullName>
    </recommendedName>
</protein>
<dbReference type="Proteomes" id="UP000199354">
    <property type="component" value="Unassembled WGS sequence"/>
</dbReference>